<dbReference type="Pfam" id="PF00001">
    <property type="entry name" value="7tm_1"/>
    <property type="match status" value="1"/>
</dbReference>
<gene>
    <name evidence="7" type="ORF">JBS370_LOCUS1018</name>
</gene>
<keyword evidence="4 5" id="KW-0472">Membrane</keyword>
<dbReference type="PANTHER" id="PTHR46641">
    <property type="entry name" value="FMRFAMIDE RECEPTOR-RELATED"/>
    <property type="match status" value="1"/>
</dbReference>
<dbReference type="SUPFAM" id="SSF81321">
    <property type="entry name" value="Family A G protein-coupled receptor-like"/>
    <property type="match status" value="1"/>
</dbReference>
<protein>
    <recommendedName>
        <fullName evidence="6">G-protein coupled receptors family 1 profile domain-containing protein</fullName>
    </recommendedName>
</protein>
<evidence type="ECO:0000256" key="2">
    <source>
        <dbReference type="ARBA" id="ARBA00022692"/>
    </source>
</evidence>
<dbReference type="InterPro" id="IPR017452">
    <property type="entry name" value="GPCR_Rhodpsn_7TM"/>
</dbReference>
<dbReference type="GO" id="GO:0004930">
    <property type="term" value="F:G protein-coupled receptor activity"/>
    <property type="evidence" value="ECO:0007669"/>
    <property type="project" value="InterPro"/>
</dbReference>
<accession>A0A818JUA7</accession>
<dbReference type="EMBL" id="CAJOBD010000031">
    <property type="protein sequence ID" value="CAF3544283.1"/>
    <property type="molecule type" value="Genomic_DNA"/>
</dbReference>
<dbReference type="PROSITE" id="PS50262">
    <property type="entry name" value="G_PROTEIN_RECEP_F1_2"/>
    <property type="match status" value="1"/>
</dbReference>
<reference evidence="7" key="1">
    <citation type="submission" date="2021-02" db="EMBL/GenBank/DDBJ databases">
        <authorList>
            <person name="Nowell W R."/>
        </authorList>
    </citation>
    <scope>NUCLEOTIDE SEQUENCE</scope>
</reference>
<dbReference type="InterPro" id="IPR052954">
    <property type="entry name" value="GPCR-Ligand_Int"/>
</dbReference>
<feature type="transmembrane region" description="Helical" evidence="5">
    <location>
        <begin position="99"/>
        <end position="122"/>
    </location>
</feature>
<feature type="transmembrane region" description="Helical" evidence="5">
    <location>
        <begin position="48"/>
        <end position="70"/>
    </location>
</feature>
<name>A0A818JUA7_9BILA</name>
<dbReference type="PANTHER" id="PTHR46641:SF18">
    <property type="entry name" value="G-PROTEIN COUPLED RECEPTORS FAMILY 1 PROFILE DOMAIN-CONTAINING PROTEIN"/>
    <property type="match status" value="1"/>
</dbReference>
<comment type="caution">
    <text evidence="7">The sequence shown here is derived from an EMBL/GenBank/DDBJ whole genome shotgun (WGS) entry which is preliminary data.</text>
</comment>
<dbReference type="InterPro" id="IPR000276">
    <property type="entry name" value="GPCR_Rhodpsn"/>
</dbReference>
<evidence type="ECO:0000256" key="3">
    <source>
        <dbReference type="ARBA" id="ARBA00022989"/>
    </source>
</evidence>
<evidence type="ECO:0000256" key="4">
    <source>
        <dbReference type="ARBA" id="ARBA00023136"/>
    </source>
</evidence>
<evidence type="ECO:0000259" key="6">
    <source>
        <dbReference type="PROSITE" id="PS50262"/>
    </source>
</evidence>
<dbReference type="AlphaFoldDB" id="A0A818JUA7"/>
<feature type="transmembrane region" description="Helical" evidence="5">
    <location>
        <begin position="268"/>
        <end position="291"/>
    </location>
</feature>
<evidence type="ECO:0000256" key="1">
    <source>
        <dbReference type="ARBA" id="ARBA00004370"/>
    </source>
</evidence>
<keyword evidence="2 5" id="KW-0812">Transmembrane</keyword>
<comment type="subcellular location">
    <subcellularLocation>
        <location evidence="1">Membrane</location>
    </subcellularLocation>
</comment>
<evidence type="ECO:0000313" key="8">
    <source>
        <dbReference type="Proteomes" id="UP000663836"/>
    </source>
</evidence>
<organism evidence="7 8">
    <name type="scientific">Rotaria sordida</name>
    <dbReference type="NCBI Taxonomy" id="392033"/>
    <lineage>
        <taxon>Eukaryota</taxon>
        <taxon>Metazoa</taxon>
        <taxon>Spiralia</taxon>
        <taxon>Gnathifera</taxon>
        <taxon>Rotifera</taxon>
        <taxon>Eurotatoria</taxon>
        <taxon>Bdelloidea</taxon>
        <taxon>Philodinida</taxon>
        <taxon>Philodinidae</taxon>
        <taxon>Rotaria</taxon>
    </lineage>
</organism>
<feature type="transmembrane region" description="Helical" evidence="5">
    <location>
        <begin position="167"/>
        <end position="190"/>
    </location>
</feature>
<dbReference type="Proteomes" id="UP000663836">
    <property type="component" value="Unassembled WGS sequence"/>
</dbReference>
<evidence type="ECO:0000256" key="5">
    <source>
        <dbReference type="SAM" id="Phobius"/>
    </source>
</evidence>
<dbReference type="Gene3D" id="1.20.1070.10">
    <property type="entry name" value="Rhodopsin 7-helix transmembrane proteins"/>
    <property type="match status" value="1"/>
</dbReference>
<keyword evidence="3 5" id="KW-1133">Transmembrane helix</keyword>
<dbReference type="GO" id="GO:0016020">
    <property type="term" value="C:membrane"/>
    <property type="evidence" value="ECO:0007669"/>
    <property type="project" value="UniProtKB-SubCell"/>
</dbReference>
<sequence length="312" mass="37193">MSTSLLPVIQTELNRYGLSIIFIFGTIGNSFIIILFRKYRQKSCSMYLFWSSIINNLYLLLAIPPTLYSISYGDLNSRSLTYCKLRFYLTNTLGQSARYFVILVCIDRFILTTTNVHVRILFQPKNARYLMCITFLFWHIFPIHILFSTTIKDGRCNQFGLYYILHNIYLIIFVCFIPLILMSIFGYLTYRNVRRLQLRIQPIDYPIDNHRENIIIRSRERELLYMVLGEVFIHIITILLYPFILLEIAITTYMGVLKSVDRIRIENFIVTIASVMFFINIGSRFYIFFVISKKFRKNFKKLFKLFCNRVIR</sequence>
<feature type="transmembrane region" description="Helical" evidence="5">
    <location>
        <begin position="223"/>
        <end position="256"/>
    </location>
</feature>
<proteinExistence type="predicted"/>
<feature type="domain" description="G-protein coupled receptors family 1 profile" evidence="6">
    <location>
        <begin position="28"/>
        <end position="288"/>
    </location>
</feature>
<feature type="transmembrane region" description="Helical" evidence="5">
    <location>
        <begin position="16"/>
        <end position="36"/>
    </location>
</feature>
<evidence type="ECO:0000313" key="7">
    <source>
        <dbReference type="EMBL" id="CAF3544283.1"/>
    </source>
</evidence>
<feature type="transmembrane region" description="Helical" evidence="5">
    <location>
        <begin position="129"/>
        <end position="147"/>
    </location>
</feature>